<evidence type="ECO:0008006" key="3">
    <source>
        <dbReference type="Google" id="ProtNLM"/>
    </source>
</evidence>
<dbReference type="GO" id="GO:0071897">
    <property type="term" value="P:DNA biosynthetic process"/>
    <property type="evidence" value="ECO:0007669"/>
    <property type="project" value="UniProtKB-ARBA"/>
</dbReference>
<reference evidence="1" key="1">
    <citation type="submission" date="2022-01" db="EMBL/GenBank/DDBJ databases">
        <authorList>
            <person name="King R."/>
        </authorList>
    </citation>
    <scope>NUCLEOTIDE SEQUENCE</scope>
</reference>
<protein>
    <recommendedName>
        <fullName evidence="3">DNA-directed DNA polymerase</fullName>
    </recommendedName>
</protein>
<dbReference type="Proteomes" id="UP001153709">
    <property type="component" value="Chromosome 9"/>
</dbReference>
<evidence type="ECO:0000313" key="2">
    <source>
        <dbReference type="Proteomes" id="UP001153709"/>
    </source>
</evidence>
<dbReference type="AlphaFoldDB" id="A0A9N9T8B8"/>
<name>A0A9N9T8B8_DIABA</name>
<keyword evidence="2" id="KW-1185">Reference proteome</keyword>
<evidence type="ECO:0000313" key="1">
    <source>
        <dbReference type="EMBL" id="CAG9840822.1"/>
    </source>
</evidence>
<sequence length="139" mass="16280">MEKAIRGRILVCSNRYSEANNKYTSRYAPTRPSKYILYLDVNNLYGWTMSEALPIGVFKWIEDVTKFGVNNLLEGHIDIMSMPDDAKEGYFFQVDMEYPPELHDKHKDFPFAAEHRIPPGSKLLRLIPTLYHNKIYYSL</sequence>
<proteinExistence type="predicted"/>
<accession>A0A9N9T8B8</accession>
<organism evidence="1 2">
    <name type="scientific">Diabrotica balteata</name>
    <name type="common">Banded cucumber beetle</name>
    <dbReference type="NCBI Taxonomy" id="107213"/>
    <lineage>
        <taxon>Eukaryota</taxon>
        <taxon>Metazoa</taxon>
        <taxon>Ecdysozoa</taxon>
        <taxon>Arthropoda</taxon>
        <taxon>Hexapoda</taxon>
        <taxon>Insecta</taxon>
        <taxon>Pterygota</taxon>
        <taxon>Neoptera</taxon>
        <taxon>Endopterygota</taxon>
        <taxon>Coleoptera</taxon>
        <taxon>Polyphaga</taxon>
        <taxon>Cucujiformia</taxon>
        <taxon>Chrysomeloidea</taxon>
        <taxon>Chrysomelidae</taxon>
        <taxon>Galerucinae</taxon>
        <taxon>Diabroticina</taxon>
        <taxon>Diabroticites</taxon>
        <taxon>Diabrotica</taxon>
    </lineage>
</organism>
<dbReference type="InterPro" id="IPR043502">
    <property type="entry name" value="DNA/RNA_pol_sf"/>
</dbReference>
<dbReference type="EMBL" id="OU898284">
    <property type="protein sequence ID" value="CAG9840822.1"/>
    <property type="molecule type" value="Genomic_DNA"/>
</dbReference>
<dbReference type="OrthoDB" id="6757831at2759"/>
<dbReference type="SUPFAM" id="SSF56672">
    <property type="entry name" value="DNA/RNA polymerases"/>
    <property type="match status" value="1"/>
</dbReference>
<gene>
    <name evidence="1" type="ORF">DIABBA_LOCUS13445</name>
</gene>